<dbReference type="WBParaSite" id="HPLM_0000923001-mRNA-1">
    <property type="protein sequence ID" value="HPLM_0000923001-mRNA-1"/>
    <property type="gene ID" value="HPLM_0000923001"/>
</dbReference>
<sequence>LPLFLFFGIFSASSFFSFFRSSSAWRFSFSFARCRRLSSRSFSSLSLFQRSNNFFACSLLSFSSSSFFFAASLSLCFFFRASSIFFLNHASCWLVPVVKGALSFGSSAVLRAGLPVGVASIKDILGTGVGTLIGGNETSGSEVTRNVCPDSDVDDRERSFLLEVLLLLGSSSDSSVISLGCLTR</sequence>
<protein>
    <submittedName>
        <fullName evidence="1">Secreted protein</fullName>
    </submittedName>
</protein>
<accession>A0A0N4WEY6</accession>
<dbReference type="AlphaFoldDB" id="A0A0N4WEY6"/>
<proteinExistence type="predicted"/>
<reference evidence="1" key="1">
    <citation type="submission" date="2017-02" db="UniProtKB">
        <authorList>
            <consortium name="WormBaseParasite"/>
        </authorList>
    </citation>
    <scope>IDENTIFICATION</scope>
</reference>
<name>A0A0N4WEY6_HAEPC</name>
<evidence type="ECO:0000313" key="1">
    <source>
        <dbReference type="WBParaSite" id="HPLM_0000923001-mRNA-1"/>
    </source>
</evidence>
<organism evidence="1">
    <name type="scientific">Haemonchus placei</name>
    <name type="common">Barber's pole worm</name>
    <dbReference type="NCBI Taxonomy" id="6290"/>
    <lineage>
        <taxon>Eukaryota</taxon>
        <taxon>Metazoa</taxon>
        <taxon>Ecdysozoa</taxon>
        <taxon>Nematoda</taxon>
        <taxon>Chromadorea</taxon>
        <taxon>Rhabditida</taxon>
        <taxon>Rhabditina</taxon>
        <taxon>Rhabditomorpha</taxon>
        <taxon>Strongyloidea</taxon>
        <taxon>Trichostrongylidae</taxon>
        <taxon>Haemonchus</taxon>
    </lineage>
</organism>